<evidence type="ECO:0000313" key="2">
    <source>
        <dbReference type="Proteomes" id="UP001060085"/>
    </source>
</evidence>
<keyword evidence="2" id="KW-1185">Reference proteome</keyword>
<accession>A0ACC0AIR0</accession>
<dbReference type="EMBL" id="CM044705">
    <property type="protein sequence ID" value="KAI5660778.1"/>
    <property type="molecule type" value="Genomic_DNA"/>
</dbReference>
<name>A0ACC0AIR0_CATRO</name>
<organism evidence="1 2">
    <name type="scientific">Catharanthus roseus</name>
    <name type="common">Madagascar periwinkle</name>
    <name type="synonym">Vinca rosea</name>
    <dbReference type="NCBI Taxonomy" id="4058"/>
    <lineage>
        <taxon>Eukaryota</taxon>
        <taxon>Viridiplantae</taxon>
        <taxon>Streptophyta</taxon>
        <taxon>Embryophyta</taxon>
        <taxon>Tracheophyta</taxon>
        <taxon>Spermatophyta</taxon>
        <taxon>Magnoliopsida</taxon>
        <taxon>eudicotyledons</taxon>
        <taxon>Gunneridae</taxon>
        <taxon>Pentapetalae</taxon>
        <taxon>asterids</taxon>
        <taxon>lamiids</taxon>
        <taxon>Gentianales</taxon>
        <taxon>Apocynaceae</taxon>
        <taxon>Rauvolfioideae</taxon>
        <taxon>Vinceae</taxon>
        <taxon>Catharanthinae</taxon>
        <taxon>Catharanthus</taxon>
    </lineage>
</organism>
<evidence type="ECO:0000313" key="1">
    <source>
        <dbReference type="EMBL" id="KAI5660778.1"/>
    </source>
</evidence>
<dbReference type="Proteomes" id="UP001060085">
    <property type="component" value="Linkage Group LG05"/>
</dbReference>
<gene>
    <name evidence="1" type="ORF">M9H77_20101</name>
</gene>
<sequence length="482" mass="55109">MNISHENLIIFLENYFLILGSLFIIGIAYLISRANSDGKSTTSIPGNLGIPFIGEGFSFLSAANSSKGCYEFVRLRRLRHGDWFKTRIFGKIHVFVPSVEGAKKIYTNDLTMFNKGYLKSMADAAGKKSLFSVPQESHKRIRRLLSDFFSMNSLSIFVPIVDKMITQRLNNLERDGQSFGVFNFSTKMTFAATCKMLMSITDASLVEQIERDITAVSNAVISFPVMIPGTTYYKGIKARKRIMKTFKEMIGKRRNGEENLDDFLQRMIERDSYPNNEKLDDEEIMDNLLTMMLSGQNTTAAAMMWSVKFLSDHTDVQDKLREEQVSILRSKPEGTLLTLKDLEKMSYASKVIKETLRMANIVLWIPRVALENCTIDGIEIKRGWHVNIDAPRIHFDPETYKDPFLFNPSRWDEMQKPYSYIPWGTGPRTCLGMNMAKITMLAFLHRLTSGYKWTVDDEDPRLDRKSFIPRLQSGCPITLAAL</sequence>
<comment type="caution">
    <text evidence="1">The sequence shown here is derived from an EMBL/GenBank/DDBJ whole genome shotgun (WGS) entry which is preliminary data.</text>
</comment>
<reference evidence="2" key="1">
    <citation type="journal article" date="2023" name="Nat. Plants">
        <title>Single-cell RNA sequencing provides a high-resolution roadmap for understanding the multicellular compartmentation of specialized metabolism.</title>
        <authorList>
            <person name="Sun S."/>
            <person name="Shen X."/>
            <person name="Li Y."/>
            <person name="Li Y."/>
            <person name="Wang S."/>
            <person name="Li R."/>
            <person name="Zhang H."/>
            <person name="Shen G."/>
            <person name="Guo B."/>
            <person name="Wei J."/>
            <person name="Xu J."/>
            <person name="St-Pierre B."/>
            <person name="Chen S."/>
            <person name="Sun C."/>
        </authorList>
    </citation>
    <scope>NUCLEOTIDE SEQUENCE [LARGE SCALE GENOMIC DNA]</scope>
</reference>
<protein>
    <submittedName>
        <fullName evidence="1">Uncharacterized protein</fullName>
    </submittedName>
</protein>
<proteinExistence type="predicted"/>